<name>A0ABU5QNY3_9BACT</name>
<dbReference type="EMBL" id="JAYFUL010000020">
    <property type="protein sequence ID" value="MEA5258787.1"/>
    <property type="molecule type" value="Genomic_DNA"/>
</dbReference>
<dbReference type="Proteomes" id="UP001304671">
    <property type="component" value="Unassembled WGS sequence"/>
</dbReference>
<reference evidence="3 4" key="1">
    <citation type="submission" date="2023-12" db="EMBL/GenBank/DDBJ databases">
        <title>Novel species of the genus Arcicella isolated from rivers.</title>
        <authorList>
            <person name="Lu H."/>
        </authorList>
    </citation>
    <scope>NUCLEOTIDE SEQUENCE [LARGE SCALE GENOMIC DNA]</scope>
    <source>
        <strain evidence="3 4">LMG 21963</strain>
    </source>
</reference>
<evidence type="ECO:0000313" key="4">
    <source>
        <dbReference type="Proteomes" id="UP001304671"/>
    </source>
</evidence>
<dbReference type="NCBIfam" id="TIGR02385">
    <property type="entry name" value="RelE_StbE"/>
    <property type="match status" value="1"/>
</dbReference>
<dbReference type="SUPFAM" id="SSF143011">
    <property type="entry name" value="RelE-like"/>
    <property type="match status" value="1"/>
</dbReference>
<protein>
    <submittedName>
        <fullName evidence="3">Type II toxin-antitoxin system RelE/ParE family toxin</fullName>
    </submittedName>
</protein>
<accession>A0ABU5QNY3</accession>
<gene>
    <name evidence="3" type="ORF">VB264_13405</name>
</gene>
<keyword evidence="2" id="KW-1277">Toxin-antitoxin system</keyword>
<evidence type="ECO:0000256" key="1">
    <source>
        <dbReference type="ARBA" id="ARBA00006226"/>
    </source>
</evidence>
<comment type="caution">
    <text evidence="3">The sequence shown here is derived from an EMBL/GenBank/DDBJ whole genome shotgun (WGS) entry which is preliminary data.</text>
</comment>
<dbReference type="InterPro" id="IPR007712">
    <property type="entry name" value="RelE/ParE_toxin"/>
</dbReference>
<dbReference type="PANTHER" id="PTHR35601">
    <property type="entry name" value="TOXIN RELE"/>
    <property type="match status" value="1"/>
</dbReference>
<dbReference type="Pfam" id="PF05016">
    <property type="entry name" value="ParE_toxin"/>
    <property type="match status" value="1"/>
</dbReference>
<evidence type="ECO:0000313" key="3">
    <source>
        <dbReference type="EMBL" id="MEA5258787.1"/>
    </source>
</evidence>
<dbReference type="Gene3D" id="3.30.2310.20">
    <property type="entry name" value="RelE-like"/>
    <property type="match status" value="1"/>
</dbReference>
<dbReference type="PANTHER" id="PTHR35601:SF1">
    <property type="entry name" value="TOXIN RELE"/>
    <property type="match status" value="1"/>
</dbReference>
<evidence type="ECO:0000256" key="2">
    <source>
        <dbReference type="ARBA" id="ARBA00022649"/>
    </source>
</evidence>
<keyword evidence="4" id="KW-1185">Reference proteome</keyword>
<proteinExistence type="inferred from homology"/>
<comment type="similarity">
    <text evidence="1">Belongs to the RelE toxin family.</text>
</comment>
<organism evidence="3 4">
    <name type="scientific">Arcicella aquatica</name>
    <dbReference type="NCBI Taxonomy" id="217141"/>
    <lineage>
        <taxon>Bacteria</taxon>
        <taxon>Pseudomonadati</taxon>
        <taxon>Bacteroidota</taxon>
        <taxon>Cytophagia</taxon>
        <taxon>Cytophagales</taxon>
        <taxon>Flectobacillaceae</taxon>
        <taxon>Arcicella</taxon>
    </lineage>
</organism>
<sequence>MYTVEISKSAFKALSKLPNSVAEKIENALLTLEENPRPPQSKKLVGFKDLYRLRIGNYRAIYSINEEIITIVVLDIGHRKEIYD</sequence>
<dbReference type="InterPro" id="IPR035093">
    <property type="entry name" value="RelE/ParE_toxin_dom_sf"/>
</dbReference>
<dbReference type="RefSeq" id="WP_323250118.1">
    <property type="nucleotide sequence ID" value="NZ_JAYFUL010000020.1"/>
</dbReference>